<protein>
    <submittedName>
        <fullName evidence="3">Tetratricopeptide repeat protein</fullName>
    </submittedName>
</protein>
<dbReference type="OrthoDB" id="228255at2"/>
<dbReference type="PROSITE" id="PS50005">
    <property type="entry name" value="TPR"/>
    <property type="match status" value="1"/>
</dbReference>
<dbReference type="Gene3D" id="1.25.40.10">
    <property type="entry name" value="Tetratricopeptide repeat domain"/>
    <property type="match status" value="2"/>
</dbReference>
<dbReference type="SUPFAM" id="SSF48452">
    <property type="entry name" value="TPR-like"/>
    <property type="match status" value="1"/>
</dbReference>
<feature type="compositionally biased region" description="Pro residues" evidence="2">
    <location>
        <begin position="643"/>
        <end position="652"/>
    </location>
</feature>
<dbReference type="AlphaFoldDB" id="A0A518DZ47"/>
<dbReference type="Proteomes" id="UP000317648">
    <property type="component" value="Chromosome"/>
</dbReference>
<accession>A0A518DZ47</accession>
<dbReference type="InterPro" id="IPR011990">
    <property type="entry name" value="TPR-like_helical_dom_sf"/>
</dbReference>
<evidence type="ECO:0000313" key="4">
    <source>
        <dbReference type="Proteomes" id="UP000317648"/>
    </source>
</evidence>
<sequence length="652" mass="73308">MFSTWLPALSPLPHCAAVCLLAAGVLGGGSQGILYAADPVAAELARTTEAINQEQDAIDAKVAALIQQLGADEYATRINANNELEKLGLLAFEALYEAQSNKDLEIRSRARFLVRSILVVWSLDDDSQEVKRSLQAYGAQPPKDRRGRMDRLASLDNAEGLDALARLARYESDDLLSKQAALLAMNLIKPDSDEATLERVRGLLTSLGRSQRTGAKWLRAYAHTLVDPNASLGQWRDLCREEQDFFAKTTNESNRDILRDLLRWRSELLLSLNHREAAYEAMRDTIALINDKDEPQHQQLLEATDWFLKHEAWSVVEEVAQRFNTQFNSQPLLLYRLAEAESQQGKTEQAEATANKALGITPDEGDSHLVAAFSLQQRGLFEWAKREYRRVLDLETAGSLLDMRARRLFSEMLHDLQEDKEAGEVLVGLVEAMDADPKILQLMQQRLGLEPGAIRSRAKFFLALHQQRQGELAQVRENLLEGIREDPTDADVLIAMYRVPQGDEEFREETKKRLDAAVGKFRSQIAEFKKQAEEAPSEPIRDWANRNLATTYNQLAWLVANTEGDFDEAVRSSHRSLELRPNTASFLDTLGHCYFAVGDMENAVKYQSQAVALEPHSGQISRQLNVFQKALAEQQTQRAQEEPPAPVDPLNK</sequence>
<dbReference type="EMBL" id="CP036433">
    <property type="protein sequence ID" value="QDU97081.1"/>
    <property type="molecule type" value="Genomic_DNA"/>
</dbReference>
<organism evidence="3 4">
    <name type="scientific">Lignipirellula cremea</name>
    <dbReference type="NCBI Taxonomy" id="2528010"/>
    <lineage>
        <taxon>Bacteria</taxon>
        <taxon>Pseudomonadati</taxon>
        <taxon>Planctomycetota</taxon>
        <taxon>Planctomycetia</taxon>
        <taxon>Pirellulales</taxon>
        <taxon>Pirellulaceae</taxon>
        <taxon>Lignipirellula</taxon>
    </lineage>
</organism>
<dbReference type="RefSeq" id="WP_145055878.1">
    <property type="nucleotide sequence ID" value="NZ_CP036433.1"/>
</dbReference>
<evidence type="ECO:0000313" key="3">
    <source>
        <dbReference type="EMBL" id="QDU97081.1"/>
    </source>
</evidence>
<dbReference type="KEGG" id="lcre:Pla8534_49070"/>
<proteinExistence type="predicted"/>
<keyword evidence="4" id="KW-1185">Reference proteome</keyword>
<reference evidence="3 4" key="1">
    <citation type="submission" date="2019-02" db="EMBL/GenBank/DDBJ databases">
        <title>Deep-cultivation of Planctomycetes and their phenomic and genomic characterization uncovers novel biology.</title>
        <authorList>
            <person name="Wiegand S."/>
            <person name="Jogler M."/>
            <person name="Boedeker C."/>
            <person name="Pinto D."/>
            <person name="Vollmers J."/>
            <person name="Rivas-Marin E."/>
            <person name="Kohn T."/>
            <person name="Peeters S.H."/>
            <person name="Heuer A."/>
            <person name="Rast P."/>
            <person name="Oberbeckmann S."/>
            <person name="Bunk B."/>
            <person name="Jeske O."/>
            <person name="Meyerdierks A."/>
            <person name="Storesund J.E."/>
            <person name="Kallscheuer N."/>
            <person name="Luecker S."/>
            <person name="Lage O.M."/>
            <person name="Pohl T."/>
            <person name="Merkel B.J."/>
            <person name="Hornburger P."/>
            <person name="Mueller R.-W."/>
            <person name="Bruemmer F."/>
            <person name="Labrenz M."/>
            <person name="Spormann A.M."/>
            <person name="Op den Camp H."/>
            <person name="Overmann J."/>
            <person name="Amann R."/>
            <person name="Jetten M.S.M."/>
            <person name="Mascher T."/>
            <person name="Medema M.H."/>
            <person name="Devos D.P."/>
            <person name="Kaster A.-K."/>
            <person name="Ovreas L."/>
            <person name="Rohde M."/>
            <person name="Galperin M.Y."/>
            <person name="Jogler C."/>
        </authorList>
    </citation>
    <scope>NUCLEOTIDE SEQUENCE [LARGE SCALE GENOMIC DNA]</scope>
    <source>
        <strain evidence="3 4">Pla85_3_4</strain>
    </source>
</reference>
<feature type="repeat" description="TPR" evidence="1">
    <location>
        <begin position="584"/>
        <end position="617"/>
    </location>
</feature>
<gene>
    <name evidence="3" type="ORF">Pla8534_49070</name>
</gene>
<feature type="region of interest" description="Disordered" evidence="2">
    <location>
        <begin position="632"/>
        <end position="652"/>
    </location>
</feature>
<evidence type="ECO:0000256" key="2">
    <source>
        <dbReference type="SAM" id="MobiDB-lite"/>
    </source>
</evidence>
<name>A0A518DZ47_9BACT</name>
<keyword evidence="1" id="KW-0802">TPR repeat</keyword>
<dbReference type="InterPro" id="IPR019734">
    <property type="entry name" value="TPR_rpt"/>
</dbReference>
<evidence type="ECO:0000256" key="1">
    <source>
        <dbReference type="PROSITE-ProRule" id="PRU00339"/>
    </source>
</evidence>
<dbReference type="Pfam" id="PF13181">
    <property type="entry name" value="TPR_8"/>
    <property type="match status" value="2"/>
</dbReference>
<dbReference type="SMART" id="SM00028">
    <property type="entry name" value="TPR"/>
    <property type="match status" value="4"/>
</dbReference>